<dbReference type="Gene3D" id="3.40.50.970">
    <property type="match status" value="1"/>
</dbReference>
<evidence type="ECO:0000256" key="8">
    <source>
        <dbReference type="ARBA" id="ARBA00023052"/>
    </source>
</evidence>
<keyword evidence="14" id="KW-1185">Reference proteome</keyword>
<dbReference type="PATRIC" id="fig|1449350.3.peg.735"/>
<dbReference type="CDD" id="cd07036">
    <property type="entry name" value="TPP_PYR_E1-PDHc-beta_like"/>
    <property type="match status" value="1"/>
</dbReference>
<dbReference type="Pfam" id="PF02780">
    <property type="entry name" value="Transketolase_C"/>
    <property type="match status" value="1"/>
</dbReference>
<dbReference type="PANTHER" id="PTHR11624:SF96">
    <property type="entry name" value="PYRUVATE DEHYDROGENASE E1 COMPONENT SUBUNIT BETA, MITOCHONDRIAL"/>
    <property type="match status" value="1"/>
</dbReference>
<dbReference type="eggNOG" id="COG0022">
    <property type="taxonomic scope" value="Bacteria"/>
</dbReference>
<name>X7EJU6_9RHOB</name>
<dbReference type="SMART" id="SM00861">
    <property type="entry name" value="Transket_pyr"/>
    <property type="match status" value="1"/>
</dbReference>
<comment type="subunit">
    <text evidence="3">Heterodimer of an alpha and a beta chain.</text>
</comment>
<dbReference type="OrthoDB" id="9780894at2"/>
<comment type="function">
    <text evidence="10">The pyruvate dehydrogenase complex catalyzes the overall conversion of pyruvate to acetyl-CoA and CO(2). It contains multiple copies of three enzymatic components: pyruvate dehydrogenase (E1), dihydrolipoamide acetyltransferase (E2) and lipoamide dehydrogenase (E3).</text>
</comment>
<dbReference type="InterPro" id="IPR005475">
    <property type="entry name" value="Transketolase-like_Pyr-bd"/>
</dbReference>
<evidence type="ECO:0000256" key="1">
    <source>
        <dbReference type="ARBA" id="ARBA00001938"/>
    </source>
</evidence>
<evidence type="ECO:0000313" key="13">
    <source>
        <dbReference type="EMBL" id="ETX16175.1"/>
    </source>
</evidence>
<dbReference type="Proteomes" id="UP000022447">
    <property type="component" value="Unassembled WGS sequence"/>
</dbReference>
<accession>X7EJU6</accession>
<feature type="domain" description="Lipoyl-binding" evidence="12">
    <location>
        <begin position="2"/>
        <end position="78"/>
    </location>
</feature>
<comment type="cofactor">
    <cofactor evidence="2 11">
        <name>thiamine diphosphate</name>
        <dbReference type="ChEBI" id="CHEBI:58937"/>
    </cofactor>
</comment>
<dbReference type="InterPro" id="IPR003016">
    <property type="entry name" value="2-oxoA_DH_lipoyl-BS"/>
</dbReference>
<dbReference type="NCBIfam" id="NF008854">
    <property type="entry name" value="PRK11892.1"/>
    <property type="match status" value="1"/>
</dbReference>
<dbReference type="SUPFAM" id="SSF51230">
    <property type="entry name" value="Single hybrid motif"/>
    <property type="match status" value="1"/>
</dbReference>
<keyword evidence="6" id="KW-0450">Lipoyl</keyword>
<dbReference type="SUPFAM" id="SSF52518">
    <property type="entry name" value="Thiamin diphosphate-binding fold (THDP-binding)"/>
    <property type="match status" value="1"/>
</dbReference>
<evidence type="ECO:0000256" key="6">
    <source>
        <dbReference type="ARBA" id="ARBA00022823"/>
    </source>
</evidence>
<dbReference type="Gene3D" id="3.40.50.920">
    <property type="match status" value="1"/>
</dbReference>
<dbReference type="Pfam" id="PF00364">
    <property type="entry name" value="Biotin_lipoyl"/>
    <property type="match status" value="1"/>
</dbReference>
<keyword evidence="8 11" id="KW-0786">Thiamine pyrophosphate</keyword>
<dbReference type="EMBL" id="JALZ01000002">
    <property type="protein sequence ID" value="ETX16175.1"/>
    <property type="molecule type" value="Genomic_DNA"/>
</dbReference>
<dbReference type="GO" id="GO:0006086">
    <property type="term" value="P:pyruvate decarboxylation to acetyl-CoA"/>
    <property type="evidence" value="ECO:0007669"/>
    <property type="project" value="InterPro"/>
</dbReference>
<reference evidence="13 14" key="1">
    <citation type="submission" date="2014-01" db="EMBL/GenBank/DDBJ databases">
        <title>Roseivivax halodurans JCM 10272 Genome Sequencing.</title>
        <authorList>
            <person name="Lai Q."/>
            <person name="Li G."/>
            <person name="Shao Z."/>
        </authorList>
    </citation>
    <scope>NUCLEOTIDE SEQUENCE [LARGE SCALE GENOMIC DNA]</scope>
    <source>
        <strain evidence="13 14">JCM 10272</strain>
    </source>
</reference>
<dbReference type="InterPro" id="IPR009014">
    <property type="entry name" value="Transketo_C/PFOR_II"/>
</dbReference>
<gene>
    <name evidence="13" type="ORF">OCH239_08440</name>
</gene>
<dbReference type="AlphaFoldDB" id="X7EJU6"/>
<dbReference type="InterPro" id="IPR029061">
    <property type="entry name" value="THDP-binding"/>
</dbReference>
<evidence type="ECO:0000256" key="10">
    <source>
        <dbReference type="ARBA" id="ARBA00025211"/>
    </source>
</evidence>
<dbReference type="FunFam" id="2.40.50.100:FF:000010">
    <property type="entry name" value="Acetyltransferase component of pyruvate dehydrogenase complex"/>
    <property type="match status" value="1"/>
</dbReference>
<evidence type="ECO:0000256" key="11">
    <source>
        <dbReference type="RuleBase" id="RU364074"/>
    </source>
</evidence>
<dbReference type="EC" id="1.2.4.1" evidence="4 11"/>
<proteinExistence type="predicted"/>
<dbReference type="InterPro" id="IPR027110">
    <property type="entry name" value="PDHB_mito-type"/>
</dbReference>
<dbReference type="PROSITE" id="PS00189">
    <property type="entry name" value="LIPOYL"/>
    <property type="match status" value="1"/>
</dbReference>
<dbReference type="InterPro" id="IPR000089">
    <property type="entry name" value="Biotin_lipoyl"/>
</dbReference>
<dbReference type="FunFam" id="3.40.50.920:FF:000001">
    <property type="entry name" value="Pyruvate dehydrogenase E1 beta subunit"/>
    <property type="match status" value="1"/>
</dbReference>
<keyword evidence="7 11" id="KW-0560">Oxidoreductase</keyword>
<dbReference type="PROSITE" id="PS50968">
    <property type="entry name" value="BIOTINYL_LIPOYL"/>
    <property type="match status" value="1"/>
</dbReference>
<comment type="function">
    <text evidence="11">The pyruvate dehydrogenase complex catalyzes the overall conversion of pyruvate to acetyl-CoA and CO2.</text>
</comment>
<dbReference type="InterPro" id="IPR033248">
    <property type="entry name" value="Transketolase_C"/>
</dbReference>
<evidence type="ECO:0000256" key="5">
    <source>
        <dbReference type="ARBA" id="ARBA00016138"/>
    </source>
</evidence>
<dbReference type="STRING" id="1449350.OCH239_08440"/>
<protein>
    <recommendedName>
        <fullName evidence="5 11">Pyruvate dehydrogenase E1 component subunit beta</fullName>
        <ecNumber evidence="4 11">1.2.4.1</ecNumber>
    </recommendedName>
</protein>
<evidence type="ECO:0000259" key="12">
    <source>
        <dbReference type="PROSITE" id="PS50968"/>
    </source>
</evidence>
<dbReference type="Gene3D" id="2.40.50.100">
    <property type="match status" value="1"/>
</dbReference>
<dbReference type="SUPFAM" id="SSF52922">
    <property type="entry name" value="TK C-terminal domain-like"/>
    <property type="match status" value="1"/>
</dbReference>
<dbReference type="CDD" id="cd06849">
    <property type="entry name" value="lipoyl_domain"/>
    <property type="match status" value="1"/>
</dbReference>
<dbReference type="InterPro" id="IPR011053">
    <property type="entry name" value="Single_hybrid_motif"/>
</dbReference>
<evidence type="ECO:0000256" key="3">
    <source>
        <dbReference type="ARBA" id="ARBA00011870"/>
    </source>
</evidence>
<dbReference type="RefSeq" id="WP_037258779.1">
    <property type="nucleotide sequence ID" value="NZ_JALZ01000002.1"/>
</dbReference>
<evidence type="ECO:0000256" key="4">
    <source>
        <dbReference type="ARBA" id="ARBA00012281"/>
    </source>
</evidence>
<evidence type="ECO:0000256" key="9">
    <source>
        <dbReference type="ARBA" id="ARBA00023317"/>
    </source>
</evidence>
<dbReference type="NCBIfam" id="NF006667">
    <property type="entry name" value="PRK09212.1"/>
    <property type="match status" value="1"/>
</dbReference>
<dbReference type="FunFam" id="3.40.50.970:FF:000001">
    <property type="entry name" value="Pyruvate dehydrogenase E1 beta subunit"/>
    <property type="match status" value="1"/>
</dbReference>
<evidence type="ECO:0000256" key="2">
    <source>
        <dbReference type="ARBA" id="ARBA00001964"/>
    </source>
</evidence>
<dbReference type="Pfam" id="PF02779">
    <property type="entry name" value="Transket_pyr"/>
    <property type="match status" value="1"/>
</dbReference>
<comment type="cofactor">
    <cofactor evidence="1">
        <name>(R)-lipoate</name>
        <dbReference type="ChEBI" id="CHEBI:83088"/>
    </cofactor>
</comment>
<evidence type="ECO:0000256" key="7">
    <source>
        <dbReference type="ARBA" id="ARBA00023002"/>
    </source>
</evidence>
<keyword evidence="9 11" id="KW-0670">Pyruvate</keyword>
<sequence>MATEIRMPALSPAMEEGRLARWFVAEGDAVQEGDVIAEIETDKATLEFEAVAAGRLGKILVPEGTASVKVDTPIALLMAPGDTPAPASPARRAPVAAPRATRNAAMREPGWEAGVHLAPLIVREALRDALTEEMSRDEAVIVIGEEVAAAEGPYRVTQGLLDRFGSARVIDVPVTEAAFAGLGIGAAFAGLRPVVEFMNFSFALQAMDQIVNSAAKTRYMSGGAVSCPIVFRGPNGAAGRVGAQHAQCFAAWMAHVPGLAVAYPYAASDAKGLLKAAIRSDDPVVFLENERLYGRSFDAPELGDHVVPFGQARIWREGADVTLVGYGPAVGTMLEAADALADEGVAAEVIDLRTLRPLDHATVLEGVRKTHRCVTVEEGWPQGGIGEHLAAVIMREAFDWLDAPVACVAGSDVPMPYAETLEALALPRAEDVVEAARRVSYR</sequence>
<evidence type="ECO:0000313" key="14">
    <source>
        <dbReference type="Proteomes" id="UP000022447"/>
    </source>
</evidence>
<comment type="caution">
    <text evidence="13">The sequence shown here is derived from an EMBL/GenBank/DDBJ whole genome shotgun (WGS) entry which is preliminary data.</text>
</comment>
<dbReference type="GO" id="GO:0004739">
    <property type="term" value="F:pyruvate dehydrogenase (acetyl-transferring) activity"/>
    <property type="evidence" value="ECO:0007669"/>
    <property type="project" value="UniProtKB-UniRule"/>
</dbReference>
<dbReference type="PANTHER" id="PTHR11624">
    <property type="entry name" value="DEHYDROGENASE RELATED"/>
    <property type="match status" value="1"/>
</dbReference>
<comment type="catalytic activity">
    <reaction evidence="11">
        <text>N(6)-[(R)-lipoyl]-L-lysyl-[protein] + pyruvate + H(+) = N(6)-[(R)-S(8)-acetyldihydrolipoyl]-L-lysyl-[protein] + CO2</text>
        <dbReference type="Rhea" id="RHEA:19189"/>
        <dbReference type="Rhea" id="RHEA-COMP:10474"/>
        <dbReference type="Rhea" id="RHEA-COMP:10478"/>
        <dbReference type="ChEBI" id="CHEBI:15361"/>
        <dbReference type="ChEBI" id="CHEBI:15378"/>
        <dbReference type="ChEBI" id="CHEBI:16526"/>
        <dbReference type="ChEBI" id="CHEBI:83099"/>
        <dbReference type="ChEBI" id="CHEBI:83111"/>
        <dbReference type="EC" id="1.2.4.1"/>
    </reaction>
</comment>
<organism evidence="13 14">
    <name type="scientific">Roseivivax halodurans JCM 10272</name>
    <dbReference type="NCBI Taxonomy" id="1449350"/>
    <lineage>
        <taxon>Bacteria</taxon>
        <taxon>Pseudomonadati</taxon>
        <taxon>Pseudomonadota</taxon>
        <taxon>Alphaproteobacteria</taxon>
        <taxon>Rhodobacterales</taxon>
        <taxon>Roseobacteraceae</taxon>
        <taxon>Roseivivax</taxon>
    </lineage>
</organism>